<proteinExistence type="predicted"/>
<gene>
    <name evidence="2" type="ORF">GJ689_02945</name>
</gene>
<dbReference type="Proteomes" id="UP000438991">
    <property type="component" value="Unassembled WGS sequence"/>
</dbReference>
<name>A0A9X4XHF5_9BRAD</name>
<feature type="region of interest" description="Disordered" evidence="1">
    <location>
        <begin position="31"/>
        <end position="99"/>
    </location>
</feature>
<sequence>MLRRRYEAAEETVAALAAAFGLSRDAVAGLARRNGWVRPPRTAVRKPARSSAGPALSDAAPPDAGAAPEVAVPDAAVASADPPPPRAPRRPAARRAARPLAERLERAVAREIAAIERARRATSRKPAAAAETERTVRSLERLTDTLAKVRRLRDPAAASDPDDDLPRDIDEFRRVLARRIEELVRSRSDDGSDDGAAADGAAAAG</sequence>
<dbReference type="EMBL" id="WNKV01000002">
    <property type="protein sequence ID" value="MTW15160.1"/>
    <property type="molecule type" value="Genomic_DNA"/>
</dbReference>
<reference evidence="2 3" key="1">
    <citation type="submission" date="2019-11" db="EMBL/GenBank/DDBJ databases">
        <title>Whole-genome sequence of Rhodoplanes serenus DSM 18633, type strain.</title>
        <authorList>
            <person name="Kyndt J.A."/>
            <person name="Meyer T.E."/>
        </authorList>
    </citation>
    <scope>NUCLEOTIDE SEQUENCE [LARGE SCALE GENOMIC DNA]</scope>
    <source>
        <strain evidence="2 3">DSM 18633</strain>
    </source>
</reference>
<feature type="region of interest" description="Disordered" evidence="1">
    <location>
        <begin position="117"/>
        <end position="137"/>
    </location>
</feature>
<accession>A0A9X4XHF5</accession>
<evidence type="ECO:0000313" key="2">
    <source>
        <dbReference type="EMBL" id="MTW15160.1"/>
    </source>
</evidence>
<comment type="caution">
    <text evidence="2">The sequence shown here is derived from an EMBL/GenBank/DDBJ whole genome shotgun (WGS) entry which is preliminary data.</text>
</comment>
<evidence type="ECO:0000256" key="1">
    <source>
        <dbReference type="SAM" id="MobiDB-lite"/>
    </source>
</evidence>
<dbReference type="AlphaFoldDB" id="A0A9X4XHF5"/>
<evidence type="ECO:0000313" key="3">
    <source>
        <dbReference type="Proteomes" id="UP000438991"/>
    </source>
</evidence>
<feature type="region of interest" description="Disordered" evidence="1">
    <location>
        <begin position="183"/>
        <end position="205"/>
    </location>
</feature>
<feature type="compositionally biased region" description="Low complexity" evidence="1">
    <location>
        <begin position="194"/>
        <end position="205"/>
    </location>
</feature>
<dbReference type="RefSeq" id="WP_155478506.1">
    <property type="nucleotide sequence ID" value="NZ_WNKV01000002.1"/>
</dbReference>
<feature type="compositionally biased region" description="Basic residues" evidence="1">
    <location>
        <begin position="87"/>
        <end position="97"/>
    </location>
</feature>
<organism evidence="2 3">
    <name type="scientific">Rhodoplanes serenus</name>
    <dbReference type="NCBI Taxonomy" id="200615"/>
    <lineage>
        <taxon>Bacteria</taxon>
        <taxon>Pseudomonadati</taxon>
        <taxon>Pseudomonadota</taxon>
        <taxon>Alphaproteobacteria</taxon>
        <taxon>Hyphomicrobiales</taxon>
        <taxon>Nitrobacteraceae</taxon>
        <taxon>Rhodoplanes</taxon>
    </lineage>
</organism>
<protein>
    <submittedName>
        <fullName evidence="2">Uncharacterized protein</fullName>
    </submittedName>
</protein>
<feature type="compositionally biased region" description="Low complexity" evidence="1">
    <location>
        <begin position="52"/>
        <end position="80"/>
    </location>
</feature>